<evidence type="ECO:0000256" key="6">
    <source>
        <dbReference type="ARBA" id="ARBA00022729"/>
    </source>
</evidence>
<feature type="domain" description="Protein kinase" evidence="20">
    <location>
        <begin position="509"/>
        <end position="781"/>
    </location>
</feature>
<dbReference type="PIRSF" id="PIRSF000641">
    <property type="entry name" value="SRK"/>
    <property type="match status" value="1"/>
</dbReference>
<feature type="domain" description="Bulb-type lectin" evidence="21">
    <location>
        <begin position="21"/>
        <end position="148"/>
    </location>
</feature>
<feature type="chain" id="PRO_5046852614" description="Receptor-like serine/threonine-protein kinase" evidence="19">
    <location>
        <begin position="25"/>
        <end position="797"/>
    </location>
</feature>
<comment type="similarity">
    <text evidence="17">Belongs to the protein kinase superfamily. Ser/Thr protein kinase family.</text>
</comment>
<evidence type="ECO:0000256" key="11">
    <source>
        <dbReference type="ARBA" id="ARBA00023136"/>
    </source>
</evidence>
<organism evidence="22 23">
    <name type="scientific">Rehmannia glutinosa</name>
    <name type="common">Chinese foxglove</name>
    <dbReference type="NCBI Taxonomy" id="99300"/>
    <lineage>
        <taxon>Eukaryota</taxon>
        <taxon>Viridiplantae</taxon>
        <taxon>Streptophyta</taxon>
        <taxon>Embryophyta</taxon>
        <taxon>Tracheophyta</taxon>
        <taxon>Spermatophyta</taxon>
        <taxon>Magnoliopsida</taxon>
        <taxon>eudicotyledons</taxon>
        <taxon>Gunneridae</taxon>
        <taxon>Pentapetalae</taxon>
        <taxon>asterids</taxon>
        <taxon>lamiids</taxon>
        <taxon>Lamiales</taxon>
        <taxon>Orobanchaceae</taxon>
        <taxon>Rehmannieae</taxon>
        <taxon>Rehmannia</taxon>
    </lineage>
</organism>
<keyword evidence="11 18" id="KW-0472">Membrane</keyword>
<gene>
    <name evidence="22" type="ORF">DH2020_027894</name>
</gene>
<dbReference type="SUPFAM" id="SSF51110">
    <property type="entry name" value="alpha-D-mannose-specific plant lectins"/>
    <property type="match status" value="2"/>
</dbReference>
<evidence type="ECO:0000256" key="17">
    <source>
        <dbReference type="PIRNR" id="PIRNR000641"/>
    </source>
</evidence>
<protein>
    <recommendedName>
        <fullName evidence="17">Receptor-like serine/threonine-protein kinase</fullName>
        <ecNumber evidence="17">2.7.11.1</ecNumber>
    </recommendedName>
</protein>
<keyword evidence="7 17" id="KW-0547">Nucleotide-binding</keyword>
<evidence type="ECO:0000313" key="23">
    <source>
        <dbReference type="Proteomes" id="UP001318860"/>
    </source>
</evidence>
<keyword evidence="23" id="KW-1185">Reference proteome</keyword>
<feature type="signal peptide" evidence="19">
    <location>
        <begin position="1"/>
        <end position="24"/>
    </location>
</feature>
<proteinExistence type="inferred from homology"/>
<dbReference type="InterPro" id="IPR001480">
    <property type="entry name" value="Bulb-type_lectin_dom"/>
</dbReference>
<reference evidence="22 23" key="1">
    <citation type="journal article" date="2021" name="Comput. Struct. Biotechnol. J.">
        <title>De novo genome assembly of the potent medicinal plant Rehmannia glutinosa using nanopore technology.</title>
        <authorList>
            <person name="Ma L."/>
            <person name="Dong C."/>
            <person name="Song C."/>
            <person name="Wang X."/>
            <person name="Zheng X."/>
            <person name="Niu Y."/>
            <person name="Chen S."/>
            <person name="Feng W."/>
        </authorList>
    </citation>
    <scope>NUCLEOTIDE SEQUENCE [LARGE SCALE GENOMIC DNA]</scope>
    <source>
        <strain evidence="22">DH-2019</strain>
    </source>
</reference>
<dbReference type="Proteomes" id="UP001318860">
    <property type="component" value="Unassembled WGS sequence"/>
</dbReference>
<dbReference type="InterPro" id="IPR000719">
    <property type="entry name" value="Prot_kinase_dom"/>
</dbReference>
<evidence type="ECO:0000256" key="7">
    <source>
        <dbReference type="ARBA" id="ARBA00022741"/>
    </source>
</evidence>
<evidence type="ECO:0000313" key="22">
    <source>
        <dbReference type="EMBL" id="KAK6138365.1"/>
    </source>
</evidence>
<dbReference type="CDD" id="cd00028">
    <property type="entry name" value="B_lectin"/>
    <property type="match status" value="1"/>
</dbReference>
<evidence type="ECO:0000256" key="15">
    <source>
        <dbReference type="ARBA" id="ARBA00047899"/>
    </source>
</evidence>
<dbReference type="SMART" id="SM00220">
    <property type="entry name" value="S_TKc"/>
    <property type="match status" value="1"/>
</dbReference>
<evidence type="ECO:0000259" key="20">
    <source>
        <dbReference type="PROSITE" id="PS50011"/>
    </source>
</evidence>
<dbReference type="InterPro" id="IPR008271">
    <property type="entry name" value="Ser/Thr_kinase_AS"/>
</dbReference>
<keyword evidence="8 17" id="KW-0418">Kinase</keyword>
<dbReference type="Pfam" id="PF00069">
    <property type="entry name" value="Pkinase"/>
    <property type="match status" value="1"/>
</dbReference>
<evidence type="ECO:0000256" key="14">
    <source>
        <dbReference type="ARBA" id="ARBA00023180"/>
    </source>
</evidence>
<dbReference type="Gene3D" id="3.30.200.20">
    <property type="entry name" value="Phosphorylase Kinase, domain 1"/>
    <property type="match status" value="1"/>
</dbReference>
<evidence type="ECO:0000256" key="19">
    <source>
        <dbReference type="SAM" id="SignalP"/>
    </source>
</evidence>
<evidence type="ECO:0000256" key="8">
    <source>
        <dbReference type="ARBA" id="ARBA00022777"/>
    </source>
</evidence>
<dbReference type="PANTHER" id="PTHR47976">
    <property type="entry name" value="G-TYPE LECTIN S-RECEPTOR-LIKE SERINE/THREONINE-PROTEIN KINASE SD2-5"/>
    <property type="match status" value="1"/>
</dbReference>
<keyword evidence="13" id="KW-0675">Receptor</keyword>
<dbReference type="InterPro" id="IPR051343">
    <property type="entry name" value="G-type_lectin_kinases/EP1-like"/>
</dbReference>
<keyword evidence="5 18" id="KW-0812">Transmembrane</keyword>
<dbReference type="PROSITE" id="PS50927">
    <property type="entry name" value="BULB_LECTIN"/>
    <property type="match status" value="1"/>
</dbReference>
<evidence type="ECO:0000256" key="5">
    <source>
        <dbReference type="ARBA" id="ARBA00022692"/>
    </source>
</evidence>
<dbReference type="EMBL" id="JABTTQ020000736">
    <property type="protein sequence ID" value="KAK6138365.1"/>
    <property type="molecule type" value="Genomic_DNA"/>
</dbReference>
<name>A0ABR0VSW5_REHGL</name>
<dbReference type="PROSITE" id="PS50011">
    <property type="entry name" value="PROTEIN_KINASE_DOM"/>
    <property type="match status" value="1"/>
</dbReference>
<sequence length="797" mass="88769">MDFPVSCKLSFIMLIIMLPISATAQSNRNVTLGSFIVADNSNSTWKSPSGEFAFGFKQVSPGGYLLAIVFDEMPERTIVWSANRDNLAEQGSRVQLSPDGRFVLNDPRGQRIWAADLAGSGVAYGAMLDSGNFVLARNNSVVVWQSFDHPTDTLLPAQVLSQDGSLFSSFSERNFSRGRFKFILQTDGNLVLYTLNYPMVDHDAAYWSSISNGVGFQLMFNQSGFIYITARNGTIFSYLSSNGVSSSQFYQRFTLEYDGVVRHYVYPKSANSSGGRPMEWSVNVFLPSNICLGTIVGDTGGGACGFNGLCSLGTDQRPICTCPTGYSLMDPNDRLSGCKPDFVRQSCDRNSQETDDFGFISMANTDWPNSDYYYFPSVSEDLCRRSCLGDCFCDAVFYRGGQCWKKGIPLPNGRIDSSIGGVGLLKIRLNTTRNNRPGSNISNKSNNRSALIITGSVLLGSSVFLNLLLFVFGFRFKGRKSKTNIQPYTFLPGVNIRSFSFNELQEATDGFKEELGSGACSTVYKGALKDENGKVVAVKKLDKIEKEADQEFKAEVSSISRTNHKNLVQLLGYCDEGQNRLLVYEFMKNGSLANFLFENPIKPNWYNRVQIAFATARGLCYLHEECSTQIIHCDIKPQNVLLDESHIAKISDFGLAKLLKPDQTKTTTGIRGTRGYVAPEWFRNMPITVKVDVYSFGILLLELLCCRKNYETNVENECEVILADWAYDCYKEGKLNSLVADDEEAIDDIKRFEKFVITAIWCIQEDPALRPHMKRVMHMLEGSVEVPAPPDPTSFIS</sequence>
<evidence type="ECO:0000256" key="9">
    <source>
        <dbReference type="ARBA" id="ARBA00022840"/>
    </source>
</evidence>
<dbReference type="CDD" id="cd14066">
    <property type="entry name" value="STKc_IRAK"/>
    <property type="match status" value="1"/>
</dbReference>
<dbReference type="Pfam" id="PF01453">
    <property type="entry name" value="B_lectin"/>
    <property type="match status" value="1"/>
</dbReference>
<keyword evidence="14" id="KW-0325">Glycoprotein</keyword>
<dbReference type="PROSITE" id="PS00108">
    <property type="entry name" value="PROTEIN_KINASE_ST"/>
    <property type="match status" value="1"/>
</dbReference>
<keyword evidence="12" id="KW-1015">Disulfide bond</keyword>
<dbReference type="SMART" id="SM00108">
    <property type="entry name" value="B_lectin"/>
    <property type="match status" value="1"/>
</dbReference>
<evidence type="ECO:0000256" key="16">
    <source>
        <dbReference type="ARBA" id="ARBA00048679"/>
    </source>
</evidence>
<comment type="catalytic activity">
    <reaction evidence="16 17">
        <text>L-seryl-[protein] + ATP = O-phospho-L-seryl-[protein] + ADP + H(+)</text>
        <dbReference type="Rhea" id="RHEA:17989"/>
        <dbReference type="Rhea" id="RHEA-COMP:9863"/>
        <dbReference type="Rhea" id="RHEA-COMP:11604"/>
        <dbReference type="ChEBI" id="CHEBI:15378"/>
        <dbReference type="ChEBI" id="CHEBI:29999"/>
        <dbReference type="ChEBI" id="CHEBI:30616"/>
        <dbReference type="ChEBI" id="CHEBI:83421"/>
        <dbReference type="ChEBI" id="CHEBI:456216"/>
        <dbReference type="EC" id="2.7.11.1"/>
    </reaction>
</comment>
<comment type="subcellular location">
    <subcellularLocation>
        <location evidence="1">Membrane</location>
        <topology evidence="1">Single-pass membrane protein</topology>
    </subcellularLocation>
</comment>
<evidence type="ECO:0000256" key="12">
    <source>
        <dbReference type="ARBA" id="ARBA00023157"/>
    </source>
</evidence>
<feature type="transmembrane region" description="Helical" evidence="18">
    <location>
        <begin position="450"/>
        <end position="472"/>
    </location>
</feature>
<evidence type="ECO:0000256" key="18">
    <source>
        <dbReference type="SAM" id="Phobius"/>
    </source>
</evidence>
<evidence type="ECO:0000256" key="1">
    <source>
        <dbReference type="ARBA" id="ARBA00004167"/>
    </source>
</evidence>
<comment type="caution">
    <text evidence="22">The sequence shown here is derived from an EMBL/GenBank/DDBJ whole genome shotgun (WGS) entry which is preliminary data.</text>
</comment>
<evidence type="ECO:0000256" key="13">
    <source>
        <dbReference type="ARBA" id="ARBA00023170"/>
    </source>
</evidence>
<evidence type="ECO:0000256" key="10">
    <source>
        <dbReference type="ARBA" id="ARBA00022989"/>
    </source>
</evidence>
<dbReference type="InterPro" id="IPR024171">
    <property type="entry name" value="SRK-like_kinase"/>
</dbReference>
<dbReference type="InterPro" id="IPR036426">
    <property type="entry name" value="Bulb-type_lectin_dom_sf"/>
</dbReference>
<accession>A0ABR0VSW5</accession>
<keyword evidence="3" id="KW-0245">EGF-like domain</keyword>
<evidence type="ECO:0000256" key="2">
    <source>
        <dbReference type="ARBA" id="ARBA00022527"/>
    </source>
</evidence>
<keyword evidence="9 17" id="KW-0067">ATP-binding</keyword>
<evidence type="ECO:0000259" key="21">
    <source>
        <dbReference type="PROSITE" id="PS50927"/>
    </source>
</evidence>
<dbReference type="SUPFAM" id="SSF56112">
    <property type="entry name" value="Protein kinase-like (PK-like)"/>
    <property type="match status" value="1"/>
</dbReference>
<evidence type="ECO:0000256" key="4">
    <source>
        <dbReference type="ARBA" id="ARBA00022679"/>
    </source>
</evidence>
<dbReference type="EC" id="2.7.11.1" evidence="17"/>
<dbReference type="Gene3D" id="2.90.10.30">
    <property type="match status" value="1"/>
</dbReference>
<keyword evidence="10 18" id="KW-1133">Transmembrane helix</keyword>
<keyword evidence="4 17" id="KW-0808">Transferase</keyword>
<keyword evidence="6 19" id="KW-0732">Signal</keyword>
<evidence type="ECO:0000256" key="3">
    <source>
        <dbReference type="ARBA" id="ARBA00022536"/>
    </source>
</evidence>
<dbReference type="Gene3D" id="1.10.510.10">
    <property type="entry name" value="Transferase(Phosphotransferase) domain 1"/>
    <property type="match status" value="1"/>
</dbReference>
<dbReference type="PANTHER" id="PTHR47976:SF108">
    <property type="entry name" value="G-TYPE LECTIN S-RECEPTOR-LIKE SERINE_THREONINE-PROTEIN KINASE LECRK1"/>
    <property type="match status" value="1"/>
</dbReference>
<dbReference type="CDD" id="cd01098">
    <property type="entry name" value="PAN_AP_plant"/>
    <property type="match status" value="1"/>
</dbReference>
<dbReference type="Gene3D" id="2.90.10.10">
    <property type="entry name" value="Bulb-type lectin domain"/>
    <property type="match status" value="1"/>
</dbReference>
<dbReference type="InterPro" id="IPR011009">
    <property type="entry name" value="Kinase-like_dom_sf"/>
</dbReference>
<keyword evidence="2 17" id="KW-0723">Serine/threonine-protein kinase</keyword>
<comment type="catalytic activity">
    <reaction evidence="15 17">
        <text>L-threonyl-[protein] + ATP = O-phospho-L-threonyl-[protein] + ADP + H(+)</text>
        <dbReference type="Rhea" id="RHEA:46608"/>
        <dbReference type="Rhea" id="RHEA-COMP:11060"/>
        <dbReference type="Rhea" id="RHEA-COMP:11605"/>
        <dbReference type="ChEBI" id="CHEBI:15378"/>
        <dbReference type="ChEBI" id="CHEBI:30013"/>
        <dbReference type="ChEBI" id="CHEBI:30616"/>
        <dbReference type="ChEBI" id="CHEBI:61977"/>
        <dbReference type="ChEBI" id="CHEBI:456216"/>
        <dbReference type="EC" id="2.7.11.1"/>
    </reaction>
</comment>